<dbReference type="Pfam" id="PF14121">
    <property type="entry name" value="Porin_10"/>
    <property type="match status" value="1"/>
</dbReference>
<evidence type="ECO:0000313" key="1">
    <source>
        <dbReference type="EMBL" id="MCF1713522.1"/>
    </source>
</evidence>
<evidence type="ECO:0000313" key="2">
    <source>
        <dbReference type="Proteomes" id="UP001200145"/>
    </source>
</evidence>
<reference evidence="1 2" key="1">
    <citation type="submission" date="2022-01" db="EMBL/GenBank/DDBJ databases">
        <title>Flavihumibacter sp. nov., isolated from sediment of a river.</title>
        <authorList>
            <person name="Liu H."/>
        </authorList>
    </citation>
    <scope>NUCLEOTIDE SEQUENCE [LARGE SCALE GENOMIC DNA]</scope>
    <source>
        <strain evidence="1 2">RY-1</strain>
    </source>
</reference>
<dbReference type="EMBL" id="JAKEVY010000001">
    <property type="protein sequence ID" value="MCF1713522.1"/>
    <property type="molecule type" value="Genomic_DNA"/>
</dbReference>
<organism evidence="1 2">
    <name type="scientific">Flavihumibacter fluminis</name>
    <dbReference type="NCBI Taxonomy" id="2909236"/>
    <lineage>
        <taxon>Bacteria</taxon>
        <taxon>Pseudomonadati</taxon>
        <taxon>Bacteroidota</taxon>
        <taxon>Chitinophagia</taxon>
        <taxon>Chitinophagales</taxon>
        <taxon>Chitinophagaceae</taxon>
        <taxon>Flavihumibacter</taxon>
    </lineage>
</organism>
<gene>
    <name evidence="1" type="ORF">L0U88_02625</name>
</gene>
<proteinExistence type="predicted"/>
<protein>
    <submittedName>
        <fullName evidence="1">Porin</fullName>
    </submittedName>
</protein>
<comment type="caution">
    <text evidence="1">The sequence shown here is derived from an EMBL/GenBank/DDBJ whole genome shotgun (WGS) entry which is preliminary data.</text>
</comment>
<name>A0ABS9BD86_9BACT</name>
<keyword evidence="2" id="KW-1185">Reference proteome</keyword>
<sequence length="671" mass="77937">MLLRLAYSMLFLCLLGIVDAYAQNPMRRLPGMGGGGMRGGSTTQDSLKRRDSNEDSITIWFRYLDTSTVQRLDSSIVDFYKRFPVPANHVYLGNLGLAARPLGFNPILKSGWDPGFHAFDPYKLRLDQVRFFQTTRPYSELGYLLGSNAEQIINVMHTQNIKPNWNFAFQYNLVNSLGMFKNQSTNHSRYLFNSDYTSRNKRYHLYFIALSNSMQANENGGLQDDYDYMGDLVSYQERSAIPVQLGDYVPYRRNVLNSALNTGSRQRTTTYLLRQQYDLGRKDSIVTDSSVIPLFYPKLRIEYNLQYNRHRYRYFDRQPQDSFYIKNYDFLVRPANDFTIEESWNDVINDFSLYSFPDEKNARQFLKAGISLQNMTGTFTDGKRTFYNLFIHGEYRNKTRNQKWDLEANGKFYLAGYNNADFDLNASIKRYISKQLGYIQAGFQNVNRTPSYIFEPGSSFSLVALPSLNKENITRIYGSLDNPLKRWNLSASYYLVSNFSYFTDFYKPAQASALFNVLEVSAEKTFKVGRRWNWMARVQLQQRAGDGPVNMPVLFTHHRFGYEGTLGFKNLRFAAGLEGKYHTAYKADFYSPLLTRFYFQDTATLRLNFPDIAAYVHFRIRSFAAYVRAENLNTAVSRDGVFGFYNNNLAAPNYPYQGLMIRVGIYWSFVN</sequence>
<dbReference type="InterPro" id="IPR025631">
    <property type="entry name" value="Porin_10"/>
</dbReference>
<dbReference type="Proteomes" id="UP001200145">
    <property type="component" value="Unassembled WGS sequence"/>
</dbReference>
<dbReference type="RefSeq" id="WP_234864052.1">
    <property type="nucleotide sequence ID" value="NZ_JAKEVY010000001.1"/>
</dbReference>
<accession>A0ABS9BD86</accession>